<dbReference type="FunCoup" id="A0A395JNV1">
    <property type="interactions" value="504"/>
</dbReference>
<accession>A0A395JNV1</accession>
<comment type="caution">
    <text evidence="12">The sequence shown here is derived from an EMBL/GenBank/DDBJ whole genome shotgun (WGS) entry which is preliminary data.</text>
</comment>
<dbReference type="InterPro" id="IPR022691">
    <property type="entry name" value="Tscrpt_elong_fac_GreA/B_N"/>
</dbReference>
<dbReference type="Pfam" id="PF01272">
    <property type="entry name" value="GreA_GreB"/>
    <property type="match status" value="1"/>
</dbReference>
<dbReference type="GO" id="GO:0032784">
    <property type="term" value="P:regulation of DNA-templated transcription elongation"/>
    <property type="evidence" value="ECO:0007669"/>
    <property type="project" value="UniProtKB-UniRule"/>
</dbReference>
<organism evidence="12 13">
    <name type="scientific">Arenicella xantha</name>
    <dbReference type="NCBI Taxonomy" id="644221"/>
    <lineage>
        <taxon>Bacteria</taxon>
        <taxon>Pseudomonadati</taxon>
        <taxon>Pseudomonadota</taxon>
        <taxon>Gammaproteobacteria</taxon>
        <taxon>Arenicellales</taxon>
        <taxon>Arenicellaceae</taxon>
        <taxon>Arenicella</taxon>
    </lineage>
</organism>
<dbReference type="SUPFAM" id="SSF46557">
    <property type="entry name" value="GreA transcript cleavage protein, N-terminal domain"/>
    <property type="match status" value="1"/>
</dbReference>
<dbReference type="PROSITE" id="PS00829">
    <property type="entry name" value="GREAB_1"/>
    <property type="match status" value="1"/>
</dbReference>
<keyword evidence="5 8" id="KW-0804">Transcription</keyword>
<protein>
    <recommendedName>
        <fullName evidence="2 8">Transcription elongation factor GreA</fullName>
    </recommendedName>
    <alternativeName>
        <fullName evidence="7 8">Transcript cleavage factor GreA</fullName>
    </alternativeName>
</protein>
<dbReference type="InterPro" id="IPR028624">
    <property type="entry name" value="Tscrpt_elong_fac_GreA/B"/>
</dbReference>
<dbReference type="AlphaFoldDB" id="A0A395JNV1"/>
<evidence type="ECO:0000256" key="6">
    <source>
        <dbReference type="ARBA" id="ARBA00024916"/>
    </source>
</evidence>
<dbReference type="PANTHER" id="PTHR30437">
    <property type="entry name" value="TRANSCRIPTION ELONGATION FACTOR GREA"/>
    <property type="match status" value="1"/>
</dbReference>
<comment type="similarity">
    <text evidence="1 8 9">Belongs to the GreA/GreB family.</text>
</comment>
<gene>
    <name evidence="8" type="primary">greA</name>
    <name evidence="12" type="ORF">DFR28_102897</name>
</gene>
<dbReference type="InterPro" id="IPR006359">
    <property type="entry name" value="Tscrpt_elong_fac_GreA"/>
</dbReference>
<evidence type="ECO:0000256" key="2">
    <source>
        <dbReference type="ARBA" id="ARBA00013729"/>
    </source>
</evidence>
<feature type="domain" description="Transcription elongation factor GreA/GreB N-terminal" evidence="11">
    <location>
        <begin position="5"/>
        <end position="74"/>
    </location>
</feature>
<dbReference type="HAMAP" id="MF_00105">
    <property type="entry name" value="GreA_GreB"/>
    <property type="match status" value="1"/>
</dbReference>
<dbReference type="PANTHER" id="PTHR30437:SF4">
    <property type="entry name" value="TRANSCRIPTION ELONGATION FACTOR GREA"/>
    <property type="match status" value="1"/>
</dbReference>
<evidence type="ECO:0000256" key="5">
    <source>
        <dbReference type="ARBA" id="ARBA00023163"/>
    </source>
</evidence>
<evidence type="ECO:0000256" key="9">
    <source>
        <dbReference type="RuleBase" id="RU000556"/>
    </source>
</evidence>
<keyword evidence="3 8" id="KW-0805">Transcription regulation</keyword>
<dbReference type="NCBIfam" id="NF001261">
    <property type="entry name" value="PRK00226.1-2"/>
    <property type="match status" value="1"/>
</dbReference>
<name>A0A395JNV1_9GAMM</name>
<evidence type="ECO:0000256" key="1">
    <source>
        <dbReference type="ARBA" id="ARBA00008213"/>
    </source>
</evidence>
<evidence type="ECO:0000313" key="13">
    <source>
        <dbReference type="Proteomes" id="UP000253083"/>
    </source>
</evidence>
<dbReference type="OrthoDB" id="9808774at2"/>
<evidence type="ECO:0000256" key="8">
    <source>
        <dbReference type="HAMAP-Rule" id="MF_00105"/>
    </source>
</evidence>
<evidence type="ECO:0000256" key="7">
    <source>
        <dbReference type="ARBA" id="ARBA00030776"/>
    </source>
</evidence>
<dbReference type="SUPFAM" id="SSF54534">
    <property type="entry name" value="FKBP-like"/>
    <property type="match status" value="1"/>
</dbReference>
<dbReference type="PROSITE" id="PS00830">
    <property type="entry name" value="GREAB_2"/>
    <property type="match status" value="1"/>
</dbReference>
<dbReference type="PIRSF" id="PIRSF006092">
    <property type="entry name" value="GreA_GreB"/>
    <property type="match status" value="1"/>
</dbReference>
<dbReference type="InterPro" id="IPR036805">
    <property type="entry name" value="Tscrpt_elong_fac_GreA/B_N_sf"/>
</dbReference>
<evidence type="ECO:0000259" key="10">
    <source>
        <dbReference type="Pfam" id="PF01272"/>
    </source>
</evidence>
<dbReference type="NCBIfam" id="NF001264">
    <property type="entry name" value="PRK00226.1-5"/>
    <property type="match status" value="1"/>
</dbReference>
<feature type="domain" description="Transcription elongation factor GreA/GreB C-terminal" evidence="10">
    <location>
        <begin position="83"/>
        <end position="157"/>
    </location>
</feature>
<proteinExistence type="inferred from homology"/>
<reference evidence="12 13" key="1">
    <citation type="submission" date="2018-06" db="EMBL/GenBank/DDBJ databases">
        <title>Genomic Encyclopedia of Type Strains, Phase IV (KMG-IV): sequencing the most valuable type-strain genomes for metagenomic binning, comparative biology and taxonomic classification.</title>
        <authorList>
            <person name="Goeker M."/>
        </authorList>
    </citation>
    <scope>NUCLEOTIDE SEQUENCE [LARGE SCALE GENOMIC DNA]</scope>
    <source>
        <strain evidence="12 13">DSM 24032</strain>
    </source>
</reference>
<evidence type="ECO:0000313" key="12">
    <source>
        <dbReference type="EMBL" id="RBP51467.1"/>
    </source>
</evidence>
<dbReference type="InterPro" id="IPR001437">
    <property type="entry name" value="Tscrpt_elong_fac_GreA/B_C"/>
</dbReference>
<dbReference type="NCBIfam" id="NF001263">
    <property type="entry name" value="PRK00226.1-4"/>
    <property type="match status" value="1"/>
</dbReference>
<dbReference type="GO" id="GO:0006354">
    <property type="term" value="P:DNA-templated transcription elongation"/>
    <property type="evidence" value="ECO:0007669"/>
    <property type="project" value="TreeGrafter"/>
</dbReference>
<dbReference type="InterPro" id="IPR018151">
    <property type="entry name" value="TF_GreA/GreB_CS"/>
</dbReference>
<sequence length="159" mass="17307">MDRVLLTKKGAEALQAELKNLKSVERPKVIEAIAEARSHGDLSENAEYDAAKEQQGFIEGRIKELEGSLGVAEIIDPTKLNAKGKVVFGALVKLYDIDADKEVSYQVVGDLEADIDKGRISLSSPIGRALIGKYEGDEFTFEAPSGEKAYEVMSVAYEV</sequence>
<dbReference type="Pfam" id="PF03449">
    <property type="entry name" value="GreA_GreB_N"/>
    <property type="match status" value="1"/>
</dbReference>
<dbReference type="InterPro" id="IPR036953">
    <property type="entry name" value="GreA/GreB_C_sf"/>
</dbReference>
<dbReference type="NCBIfam" id="TIGR01462">
    <property type="entry name" value="greA"/>
    <property type="match status" value="1"/>
</dbReference>
<dbReference type="FunFam" id="1.10.287.180:FF:000001">
    <property type="entry name" value="Transcription elongation factor GreA"/>
    <property type="match status" value="1"/>
</dbReference>
<dbReference type="GO" id="GO:0003677">
    <property type="term" value="F:DNA binding"/>
    <property type="evidence" value="ECO:0007669"/>
    <property type="project" value="UniProtKB-UniRule"/>
</dbReference>
<keyword evidence="13" id="KW-1185">Reference proteome</keyword>
<dbReference type="InterPro" id="IPR023459">
    <property type="entry name" value="Tscrpt_elong_fac_GreA/B_fam"/>
</dbReference>
<evidence type="ECO:0000256" key="4">
    <source>
        <dbReference type="ARBA" id="ARBA00023125"/>
    </source>
</evidence>
<keyword evidence="4 8" id="KW-0238">DNA-binding</keyword>
<dbReference type="GO" id="GO:0070063">
    <property type="term" value="F:RNA polymerase binding"/>
    <property type="evidence" value="ECO:0007669"/>
    <property type="project" value="InterPro"/>
</dbReference>
<keyword evidence="12" id="KW-0648">Protein biosynthesis</keyword>
<dbReference type="InParanoid" id="A0A395JNV1"/>
<dbReference type="Gene3D" id="3.10.50.30">
    <property type="entry name" value="Transcription elongation factor, GreA/GreB, C-terminal domain"/>
    <property type="match status" value="1"/>
</dbReference>
<keyword evidence="12" id="KW-0251">Elongation factor</keyword>
<dbReference type="Gene3D" id="1.10.287.180">
    <property type="entry name" value="Transcription elongation factor, GreA/GreB, N-terminal domain"/>
    <property type="match status" value="1"/>
</dbReference>
<comment type="function">
    <text evidence="6 8 9">Necessary for efficient RNA polymerase transcription elongation past template-encoded arresting sites. The arresting sites in DNA have the property of trapping a certain fraction of elongating RNA polymerases that pass through, resulting in locked ternary complexes. Cleavage of the nascent transcript by cleavage factors such as GreA or GreB allows the resumption of elongation from the new 3'terminus. GreA releases sequences of 2 to 3 nucleotides.</text>
</comment>
<dbReference type="GO" id="GO:0003746">
    <property type="term" value="F:translation elongation factor activity"/>
    <property type="evidence" value="ECO:0007669"/>
    <property type="project" value="UniProtKB-KW"/>
</dbReference>
<dbReference type="FunFam" id="3.10.50.30:FF:000001">
    <property type="entry name" value="Transcription elongation factor GreA"/>
    <property type="match status" value="1"/>
</dbReference>
<dbReference type="EMBL" id="QNRT01000002">
    <property type="protein sequence ID" value="RBP51467.1"/>
    <property type="molecule type" value="Genomic_DNA"/>
</dbReference>
<evidence type="ECO:0000256" key="3">
    <source>
        <dbReference type="ARBA" id="ARBA00023015"/>
    </source>
</evidence>
<dbReference type="RefSeq" id="WP_113954232.1">
    <property type="nucleotide sequence ID" value="NZ_QNRT01000002.1"/>
</dbReference>
<dbReference type="Proteomes" id="UP000253083">
    <property type="component" value="Unassembled WGS sequence"/>
</dbReference>
<evidence type="ECO:0000259" key="11">
    <source>
        <dbReference type="Pfam" id="PF03449"/>
    </source>
</evidence>